<evidence type="ECO:0000256" key="2">
    <source>
        <dbReference type="ARBA" id="ARBA00005010"/>
    </source>
</evidence>
<evidence type="ECO:0000256" key="5">
    <source>
        <dbReference type="ARBA" id="ARBA00023002"/>
    </source>
</evidence>
<reference evidence="13" key="1">
    <citation type="submission" date="2017-09" db="EMBL/GenBank/DDBJ databases">
        <authorList>
            <person name="Varghese N."/>
            <person name="Submissions S."/>
        </authorList>
    </citation>
    <scope>NUCLEOTIDE SEQUENCE [LARGE SCALE GENOMIC DNA]</scope>
    <source>
        <strain evidence="13">CGMCC 1.12803</strain>
    </source>
</reference>
<sequence length="514" mass="55027">MQPSPNQNTAEVLPAGDKSIESVENVESIKGNQLFPAFIKLNELRTLLIGAGEVGLEKLSAIVKNSTLAQVTIVAKDIHVAVAEIASINPNVTIKQKAFSADDLEDVDIVFAATNDNDFNTELRTLAHQKGLLINVADKPELCDFYLGSIVQKGDLKIAISTNGKSPTMAKRLKEILDKAIPQEIDDSIGQLNQIRNNLNGDIKHKVKVLNGITATFLEKENKFNTKKIIIWVLSVIATMVVGHIFLSFIPFAKLGDVAVGLADQVDSTILYFIIGGFLAQLVDGALGMAYGVSATTFLLSFGVSPAAASASVHASEIFTSGVSGLMHLRFGNVRTKLFKKLLLPGIIGAIAGAYILSSLENYGHIIKPVVSAYTLFLGVKILLKAIAKHKKTKPLKKIGPLAFIGAFLDSIGGGGWGPIVTSTLIARGGNPRYTIGSVNLTEFFVTLASSLTFIMMIGLVHWQIIVGLILGGCIAAPFGALLTKRLNAKTIMIMVGIIVIITSLRTIYILLTK</sequence>
<dbReference type="GO" id="GO:0019354">
    <property type="term" value="P:siroheme biosynthetic process"/>
    <property type="evidence" value="ECO:0007669"/>
    <property type="project" value="UniProtKB-UniPathway"/>
</dbReference>
<dbReference type="RefSeq" id="WP_097130721.1">
    <property type="nucleotide sequence ID" value="NZ_OCMT01000002.1"/>
</dbReference>
<keyword evidence="5" id="KW-0560">Oxidoreductase</keyword>
<feature type="domain" description="Siroheme synthase central" evidence="11">
    <location>
        <begin position="154"/>
        <end position="178"/>
    </location>
</feature>
<keyword evidence="8" id="KW-0627">Porphyrin biosynthesis</keyword>
<dbReference type="SUPFAM" id="SSF75615">
    <property type="entry name" value="Siroheme synthase middle domains-like"/>
    <property type="match status" value="1"/>
</dbReference>
<dbReference type="GO" id="GO:0005886">
    <property type="term" value="C:plasma membrane"/>
    <property type="evidence" value="ECO:0007669"/>
    <property type="project" value="UniProtKB-SubCell"/>
</dbReference>
<keyword evidence="6" id="KW-0520">NAD</keyword>
<keyword evidence="10" id="KW-1003">Cell membrane</keyword>
<keyword evidence="7 10" id="KW-0472">Membrane</keyword>
<evidence type="ECO:0000256" key="6">
    <source>
        <dbReference type="ARBA" id="ARBA00023027"/>
    </source>
</evidence>
<dbReference type="PANTHER" id="PTHR35330:SF1">
    <property type="entry name" value="SIROHEME BIOSYNTHESIS PROTEIN MET8"/>
    <property type="match status" value="1"/>
</dbReference>
<comment type="pathway">
    <text evidence="2">Porphyrin-containing compound metabolism; siroheme biosynthesis; sirohydrochlorin from precorrin-2: step 1/1.</text>
</comment>
<dbReference type="Pfam" id="PF14824">
    <property type="entry name" value="Sirohm_synth_M"/>
    <property type="match status" value="1"/>
</dbReference>
<dbReference type="Proteomes" id="UP000219281">
    <property type="component" value="Unassembled WGS sequence"/>
</dbReference>
<evidence type="ECO:0000313" key="13">
    <source>
        <dbReference type="Proteomes" id="UP000219281"/>
    </source>
</evidence>
<evidence type="ECO:0000256" key="4">
    <source>
        <dbReference type="ARBA" id="ARBA00022989"/>
    </source>
</evidence>
<dbReference type="Pfam" id="PF13241">
    <property type="entry name" value="NAD_binding_7"/>
    <property type="match status" value="1"/>
</dbReference>
<dbReference type="AlphaFoldDB" id="A0A285ZXZ7"/>
<evidence type="ECO:0000256" key="9">
    <source>
        <dbReference type="ARBA" id="ARBA00047561"/>
    </source>
</evidence>
<dbReference type="InterPro" id="IPR036291">
    <property type="entry name" value="NAD(P)-bd_dom_sf"/>
</dbReference>
<feature type="transmembrane region" description="Helical" evidence="10">
    <location>
        <begin position="270"/>
        <end position="293"/>
    </location>
</feature>
<dbReference type="InterPro" id="IPR002781">
    <property type="entry name" value="TM_pro_TauE-like"/>
</dbReference>
<feature type="transmembrane region" description="Helical" evidence="10">
    <location>
        <begin position="491"/>
        <end position="512"/>
    </location>
</feature>
<dbReference type="InterPro" id="IPR028161">
    <property type="entry name" value="Met8-like"/>
</dbReference>
<dbReference type="InterPro" id="IPR028281">
    <property type="entry name" value="Sirohaem_synthase_central"/>
</dbReference>
<evidence type="ECO:0000256" key="1">
    <source>
        <dbReference type="ARBA" id="ARBA00004141"/>
    </source>
</evidence>
<feature type="transmembrane region" description="Helical" evidence="10">
    <location>
        <begin position="229"/>
        <end position="250"/>
    </location>
</feature>
<feature type="transmembrane region" description="Helical" evidence="10">
    <location>
        <begin position="342"/>
        <end position="360"/>
    </location>
</feature>
<comment type="similarity">
    <text evidence="10">Belongs to the 4-toluene sulfonate uptake permease (TSUP) (TC 2.A.102) family.</text>
</comment>
<keyword evidence="4 10" id="KW-1133">Transmembrane helix</keyword>
<proteinExistence type="inferred from homology"/>
<evidence type="ECO:0000256" key="10">
    <source>
        <dbReference type="RuleBase" id="RU363041"/>
    </source>
</evidence>
<evidence type="ECO:0000256" key="7">
    <source>
        <dbReference type="ARBA" id="ARBA00023136"/>
    </source>
</evidence>
<dbReference type="Gene3D" id="3.30.160.110">
    <property type="entry name" value="Siroheme synthase, domain 2"/>
    <property type="match status" value="1"/>
</dbReference>
<dbReference type="PANTHER" id="PTHR35330">
    <property type="entry name" value="SIROHEME BIOSYNTHESIS PROTEIN MET8"/>
    <property type="match status" value="1"/>
</dbReference>
<dbReference type="UniPathway" id="UPA00262">
    <property type="reaction ID" value="UER00222"/>
</dbReference>
<name>A0A285ZXZ7_9SPHI</name>
<evidence type="ECO:0000256" key="8">
    <source>
        <dbReference type="ARBA" id="ARBA00023244"/>
    </source>
</evidence>
<gene>
    <name evidence="12" type="ORF">SAMN06297358_1615</name>
</gene>
<dbReference type="GO" id="GO:0043115">
    <property type="term" value="F:precorrin-2 dehydrogenase activity"/>
    <property type="evidence" value="ECO:0007669"/>
    <property type="project" value="UniProtKB-EC"/>
</dbReference>
<evidence type="ECO:0000313" key="12">
    <source>
        <dbReference type="EMBL" id="SOD14519.1"/>
    </source>
</evidence>
<comment type="subcellular location">
    <subcellularLocation>
        <location evidence="10">Cell membrane</location>
        <topology evidence="10">Multi-pass membrane protein</topology>
    </subcellularLocation>
    <subcellularLocation>
        <location evidence="1">Membrane</location>
        <topology evidence="1">Multi-pass membrane protein</topology>
    </subcellularLocation>
</comment>
<dbReference type="InterPro" id="IPR006367">
    <property type="entry name" value="Sirohaem_synthase_N"/>
</dbReference>
<comment type="catalytic activity">
    <reaction evidence="9">
        <text>precorrin-2 + NAD(+) = sirohydrochlorin + NADH + 2 H(+)</text>
        <dbReference type="Rhea" id="RHEA:15613"/>
        <dbReference type="ChEBI" id="CHEBI:15378"/>
        <dbReference type="ChEBI" id="CHEBI:57540"/>
        <dbReference type="ChEBI" id="CHEBI:57945"/>
        <dbReference type="ChEBI" id="CHEBI:58351"/>
        <dbReference type="ChEBI" id="CHEBI:58827"/>
        <dbReference type="EC" id="1.3.1.76"/>
    </reaction>
</comment>
<accession>A0A285ZXZ7</accession>
<dbReference type="Pfam" id="PF01925">
    <property type="entry name" value="TauE"/>
    <property type="match status" value="1"/>
</dbReference>
<dbReference type="SUPFAM" id="SSF51735">
    <property type="entry name" value="NAD(P)-binding Rossmann-fold domains"/>
    <property type="match status" value="1"/>
</dbReference>
<feature type="transmembrane region" description="Helical" evidence="10">
    <location>
        <begin position="441"/>
        <end position="459"/>
    </location>
</feature>
<dbReference type="Gene3D" id="3.40.50.720">
    <property type="entry name" value="NAD(P)-binding Rossmann-like Domain"/>
    <property type="match status" value="1"/>
</dbReference>
<keyword evidence="13" id="KW-1185">Reference proteome</keyword>
<protein>
    <recommendedName>
        <fullName evidence="10">Probable membrane transporter protein</fullName>
    </recommendedName>
</protein>
<evidence type="ECO:0000259" key="11">
    <source>
        <dbReference type="Pfam" id="PF14824"/>
    </source>
</evidence>
<keyword evidence="3 10" id="KW-0812">Transmembrane</keyword>
<dbReference type="GO" id="GO:0004325">
    <property type="term" value="F:ferrochelatase activity"/>
    <property type="evidence" value="ECO:0007669"/>
    <property type="project" value="InterPro"/>
</dbReference>
<dbReference type="NCBIfam" id="TIGR01470">
    <property type="entry name" value="cysG_Nterm"/>
    <property type="match status" value="1"/>
</dbReference>
<feature type="transmembrane region" description="Helical" evidence="10">
    <location>
        <begin position="366"/>
        <end position="388"/>
    </location>
</feature>
<feature type="transmembrane region" description="Helical" evidence="10">
    <location>
        <begin position="465"/>
        <end position="484"/>
    </location>
</feature>
<evidence type="ECO:0000256" key="3">
    <source>
        <dbReference type="ARBA" id="ARBA00022692"/>
    </source>
</evidence>
<dbReference type="EMBL" id="OCMT01000002">
    <property type="protein sequence ID" value="SOD14519.1"/>
    <property type="molecule type" value="Genomic_DNA"/>
</dbReference>
<dbReference type="OrthoDB" id="45564at2"/>
<organism evidence="12 13">
    <name type="scientific">Pedobacter xixiisoli</name>
    <dbReference type="NCBI Taxonomy" id="1476464"/>
    <lineage>
        <taxon>Bacteria</taxon>
        <taxon>Pseudomonadati</taxon>
        <taxon>Bacteroidota</taxon>
        <taxon>Sphingobacteriia</taxon>
        <taxon>Sphingobacteriales</taxon>
        <taxon>Sphingobacteriaceae</taxon>
        <taxon>Pedobacter</taxon>
    </lineage>
</organism>